<dbReference type="InterPro" id="IPR036707">
    <property type="entry name" value="MinE_sf"/>
</dbReference>
<dbReference type="Gene3D" id="3.30.1070.10">
    <property type="entry name" value="Cell division topological specificity factor MinE"/>
    <property type="match status" value="1"/>
</dbReference>
<evidence type="ECO:0000256" key="3">
    <source>
        <dbReference type="ARBA" id="ARBA00022618"/>
    </source>
</evidence>
<evidence type="ECO:0000313" key="7">
    <source>
        <dbReference type="EMBL" id="AUI69509.1"/>
    </source>
</evidence>
<evidence type="ECO:0000256" key="5">
    <source>
        <dbReference type="ARBA" id="ARBA00025265"/>
    </source>
</evidence>
<evidence type="ECO:0000256" key="2">
    <source>
        <dbReference type="ARBA" id="ARBA00020112"/>
    </source>
</evidence>
<keyword evidence="4 6" id="KW-0131">Cell cycle</keyword>
<dbReference type="HAMAP" id="MF_00262">
    <property type="entry name" value="MinE"/>
    <property type="match status" value="1"/>
</dbReference>
<reference evidence="8" key="1">
    <citation type="submission" date="2016-12" db="EMBL/GenBank/DDBJ databases">
        <title>Complete Genome Sequence of Beggiatoa leptomitiformis D-401.</title>
        <authorList>
            <person name="Fomenkov A."/>
            <person name="Vincze T."/>
            <person name="Grabovich M."/>
            <person name="Anton B.P."/>
            <person name="Dubinina G."/>
            <person name="Orlova M."/>
            <person name="Belousova E."/>
            <person name="Roberts R.J."/>
        </authorList>
    </citation>
    <scope>NUCLEOTIDE SEQUENCE [LARGE SCALE GENOMIC DNA]</scope>
    <source>
        <strain evidence="8">D-401</strain>
    </source>
</reference>
<proteinExistence type="inferred from homology"/>
<dbReference type="GO" id="GO:0032955">
    <property type="term" value="P:regulation of division septum assembly"/>
    <property type="evidence" value="ECO:0007669"/>
    <property type="project" value="InterPro"/>
</dbReference>
<evidence type="ECO:0000313" key="8">
    <source>
        <dbReference type="Proteomes" id="UP000234271"/>
    </source>
</evidence>
<comment type="function">
    <text evidence="5 6">Prevents the cell division inhibition by proteins MinC and MinD at internal division sites while permitting inhibition at polar sites. This ensures cell division at the proper site by restricting the formation of a division septum at the midpoint of the long axis of the cell.</text>
</comment>
<evidence type="ECO:0000256" key="4">
    <source>
        <dbReference type="ARBA" id="ARBA00023306"/>
    </source>
</evidence>
<dbReference type="EMBL" id="CP018889">
    <property type="protein sequence ID" value="AUI69509.1"/>
    <property type="molecule type" value="Genomic_DNA"/>
</dbReference>
<dbReference type="OrthoDB" id="9802655at2"/>
<dbReference type="AlphaFoldDB" id="A0A2N9YGI6"/>
<dbReference type="GO" id="GO:0051301">
    <property type="term" value="P:cell division"/>
    <property type="evidence" value="ECO:0007669"/>
    <property type="project" value="UniProtKB-KW"/>
</dbReference>
<evidence type="ECO:0000256" key="6">
    <source>
        <dbReference type="HAMAP-Rule" id="MF_00262"/>
    </source>
</evidence>
<dbReference type="GO" id="GO:0042802">
    <property type="term" value="F:identical protein binding"/>
    <property type="evidence" value="ECO:0007669"/>
    <property type="project" value="UniProtKB-ARBA"/>
</dbReference>
<dbReference type="KEGG" id="blep:AL038_11310"/>
<evidence type="ECO:0000256" key="1">
    <source>
        <dbReference type="ARBA" id="ARBA00008168"/>
    </source>
</evidence>
<dbReference type="NCBIfam" id="TIGR01215">
    <property type="entry name" value="minE"/>
    <property type="match status" value="1"/>
</dbReference>
<keyword evidence="8" id="KW-1185">Reference proteome</keyword>
<dbReference type="FunFam" id="3.30.1070.10:FF:000001">
    <property type="entry name" value="Cell division topological specificity factor"/>
    <property type="match status" value="1"/>
</dbReference>
<keyword evidence="3 6" id="KW-0132">Cell division</keyword>
<comment type="similarity">
    <text evidence="1 6">Belongs to the MinE family.</text>
</comment>
<organism evidence="7 8">
    <name type="scientific">Beggiatoa leptomitoformis</name>
    <dbReference type="NCBI Taxonomy" id="288004"/>
    <lineage>
        <taxon>Bacteria</taxon>
        <taxon>Pseudomonadati</taxon>
        <taxon>Pseudomonadota</taxon>
        <taxon>Gammaproteobacteria</taxon>
        <taxon>Thiotrichales</taxon>
        <taxon>Thiotrichaceae</taxon>
        <taxon>Beggiatoa</taxon>
    </lineage>
</organism>
<sequence length="93" mass="10812">MIMSVFDYFRASRKNTAALAKERLQIIVAHERGRRSTPNVDYLPLLQREILEVVRKYVLVEDESIKINIEKNGDFEVLEVNIALPEGEGRQLR</sequence>
<dbReference type="SUPFAM" id="SSF55229">
    <property type="entry name" value="Cell division protein MinE topological specificity domain"/>
    <property type="match status" value="1"/>
</dbReference>
<dbReference type="Proteomes" id="UP000234271">
    <property type="component" value="Chromosome"/>
</dbReference>
<dbReference type="InterPro" id="IPR005527">
    <property type="entry name" value="MinE"/>
</dbReference>
<gene>
    <name evidence="6 7" type="primary">minE</name>
    <name evidence="7" type="ORF">BLE401_12960</name>
</gene>
<accession>A0A2N9YGI6</accession>
<protein>
    <recommendedName>
        <fullName evidence="2 6">Cell division topological specificity factor</fullName>
    </recommendedName>
</protein>
<name>A0A2N9YGI6_9GAMM</name>
<dbReference type="Pfam" id="PF03776">
    <property type="entry name" value="MinE"/>
    <property type="match status" value="1"/>
</dbReference>
<dbReference type="NCBIfam" id="NF001422">
    <property type="entry name" value="PRK00296.1"/>
    <property type="match status" value="1"/>
</dbReference>
<dbReference type="STRING" id="288004.AL038_11310"/>